<gene>
    <name evidence="2" type="ORF">ACFQKB_06755</name>
</gene>
<keyword evidence="3" id="KW-1185">Reference proteome</keyword>
<keyword evidence="1" id="KW-0812">Transmembrane</keyword>
<proteinExistence type="predicted"/>
<feature type="transmembrane region" description="Helical" evidence="1">
    <location>
        <begin position="194"/>
        <end position="213"/>
    </location>
</feature>
<comment type="caution">
    <text evidence="2">The sequence shown here is derived from an EMBL/GenBank/DDBJ whole genome shotgun (WGS) entry which is preliminary data.</text>
</comment>
<keyword evidence="1" id="KW-0472">Membrane</keyword>
<keyword evidence="1" id="KW-1133">Transmembrane helix</keyword>
<evidence type="ECO:0000256" key="1">
    <source>
        <dbReference type="SAM" id="Phobius"/>
    </source>
</evidence>
<sequence>MTGRAVVEQGVIELVVRLYPAAYRQAHGAEIMATYREMTAGQPWRARLREGVELVAHALRTRLRLGAAAPAGRFFALAAPLALGTAAAASGLFVMRWYVGLVASPAPLLVQLKAGLDGWNVLLGCAVAIVVAAAAALAGAWRRGRWCAAAGSLGFAAAAVISGPAFGDPVFTPAMMAITALVMAACPPDRRDEAAAGAAVAVVAAVLVPLTALYARALPGISTDYGSWPLLVLIAAGVILAVRNRSVGARELGATAVASPPFVAYAYTSAGDHLLPAVLAAVLPVGALLAALAVHLRRQVGSAR</sequence>
<name>A0ABW2CD66_9ACTN</name>
<feature type="transmembrane region" description="Helical" evidence="1">
    <location>
        <begin position="146"/>
        <end position="164"/>
    </location>
</feature>
<organism evidence="2 3">
    <name type="scientific">Actinomadura yumaensis</name>
    <dbReference type="NCBI Taxonomy" id="111807"/>
    <lineage>
        <taxon>Bacteria</taxon>
        <taxon>Bacillati</taxon>
        <taxon>Actinomycetota</taxon>
        <taxon>Actinomycetes</taxon>
        <taxon>Streptosporangiales</taxon>
        <taxon>Thermomonosporaceae</taxon>
        <taxon>Actinomadura</taxon>
    </lineage>
</organism>
<reference evidence="3" key="1">
    <citation type="journal article" date="2019" name="Int. J. Syst. Evol. Microbiol.">
        <title>The Global Catalogue of Microorganisms (GCM) 10K type strain sequencing project: providing services to taxonomists for standard genome sequencing and annotation.</title>
        <authorList>
            <consortium name="The Broad Institute Genomics Platform"/>
            <consortium name="The Broad Institute Genome Sequencing Center for Infectious Disease"/>
            <person name="Wu L."/>
            <person name="Ma J."/>
        </authorList>
    </citation>
    <scope>NUCLEOTIDE SEQUENCE [LARGE SCALE GENOMIC DNA]</scope>
    <source>
        <strain evidence="3">JCM 3369</strain>
    </source>
</reference>
<dbReference type="EMBL" id="JBHSXS010000002">
    <property type="protein sequence ID" value="MFC6879464.1"/>
    <property type="molecule type" value="Genomic_DNA"/>
</dbReference>
<accession>A0ABW2CD66</accession>
<dbReference type="RefSeq" id="WP_378041502.1">
    <property type="nucleotide sequence ID" value="NZ_JBHSXE010000001.1"/>
</dbReference>
<feature type="transmembrane region" description="Helical" evidence="1">
    <location>
        <begin position="119"/>
        <end position="139"/>
    </location>
</feature>
<feature type="transmembrane region" description="Helical" evidence="1">
    <location>
        <begin position="274"/>
        <end position="296"/>
    </location>
</feature>
<evidence type="ECO:0000313" key="3">
    <source>
        <dbReference type="Proteomes" id="UP001596380"/>
    </source>
</evidence>
<feature type="transmembrane region" description="Helical" evidence="1">
    <location>
        <begin position="74"/>
        <end position="99"/>
    </location>
</feature>
<evidence type="ECO:0008006" key="4">
    <source>
        <dbReference type="Google" id="ProtNLM"/>
    </source>
</evidence>
<dbReference type="Proteomes" id="UP001596380">
    <property type="component" value="Unassembled WGS sequence"/>
</dbReference>
<protein>
    <recommendedName>
        <fullName evidence="4">Integral membrane protein</fullName>
    </recommendedName>
</protein>
<evidence type="ECO:0000313" key="2">
    <source>
        <dbReference type="EMBL" id="MFC6879464.1"/>
    </source>
</evidence>
<feature type="transmembrane region" description="Helical" evidence="1">
    <location>
        <begin position="225"/>
        <end position="242"/>
    </location>
</feature>